<dbReference type="EMBL" id="JABBWK010000106">
    <property type="protein sequence ID" value="KAG1893201.1"/>
    <property type="molecule type" value="Genomic_DNA"/>
</dbReference>
<keyword evidence="1" id="KW-0175">Coiled coil</keyword>
<sequence length="141" mass="15661">MSAAQPVQIQGSGILVPLREEAVTSSKSVKEVLERGERNRRTTSTDRNERSSRSHSVFRLVVESRERGEKRNETPSGRQTPSTRPSTPGGPRLQTIGGRGVQTSVLVVFISLFGLPSRRQSVYLCINRVSSFLFDNFILVC</sequence>
<protein>
    <recommendedName>
        <fullName evidence="5">Kinesin motor domain-containing protein</fullName>
    </recommendedName>
</protein>
<proteinExistence type="inferred from homology"/>
<name>A0AAD4HEG9_9AGAM</name>
<evidence type="ECO:0000313" key="6">
    <source>
        <dbReference type="EMBL" id="KAG1893201.1"/>
    </source>
</evidence>
<evidence type="ECO:0000256" key="1">
    <source>
        <dbReference type="ARBA" id="ARBA00023054"/>
    </source>
</evidence>
<keyword evidence="7" id="KW-1185">Reference proteome</keyword>
<feature type="region of interest" description="Disordered" evidence="4">
    <location>
        <begin position="21"/>
        <end position="97"/>
    </location>
</feature>
<dbReference type="PANTHER" id="PTHR47968">
    <property type="entry name" value="CENTROMERE PROTEIN E"/>
    <property type="match status" value="1"/>
</dbReference>
<feature type="compositionally biased region" description="Basic and acidic residues" evidence="4">
    <location>
        <begin position="62"/>
        <end position="73"/>
    </location>
</feature>
<dbReference type="GeneID" id="64670289"/>
<dbReference type="Proteomes" id="UP001195769">
    <property type="component" value="Unassembled WGS sequence"/>
</dbReference>
<organism evidence="6 7">
    <name type="scientific">Suillus fuscotomentosus</name>
    <dbReference type="NCBI Taxonomy" id="1912939"/>
    <lineage>
        <taxon>Eukaryota</taxon>
        <taxon>Fungi</taxon>
        <taxon>Dikarya</taxon>
        <taxon>Basidiomycota</taxon>
        <taxon>Agaricomycotina</taxon>
        <taxon>Agaricomycetes</taxon>
        <taxon>Agaricomycetidae</taxon>
        <taxon>Boletales</taxon>
        <taxon>Suillineae</taxon>
        <taxon>Suillaceae</taxon>
        <taxon>Suillus</taxon>
    </lineage>
</organism>
<keyword evidence="2" id="KW-0505">Motor protein</keyword>
<dbReference type="Pfam" id="PF00225">
    <property type="entry name" value="Kinesin"/>
    <property type="match status" value="1"/>
</dbReference>
<gene>
    <name evidence="6" type="ORF">F5891DRAFT_963350</name>
</gene>
<evidence type="ECO:0000259" key="5">
    <source>
        <dbReference type="PROSITE" id="PS50067"/>
    </source>
</evidence>
<dbReference type="GO" id="GO:0008017">
    <property type="term" value="F:microtubule binding"/>
    <property type="evidence" value="ECO:0007669"/>
    <property type="project" value="InterPro"/>
</dbReference>
<feature type="compositionally biased region" description="Low complexity" evidence="4">
    <location>
        <begin position="74"/>
        <end position="92"/>
    </location>
</feature>
<dbReference type="GO" id="GO:0005524">
    <property type="term" value="F:ATP binding"/>
    <property type="evidence" value="ECO:0007669"/>
    <property type="project" value="InterPro"/>
</dbReference>
<evidence type="ECO:0000256" key="4">
    <source>
        <dbReference type="SAM" id="MobiDB-lite"/>
    </source>
</evidence>
<feature type="compositionally biased region" description="Basic and acidic residues" evidence="4">
    <location>
        <begin position="21"/>
        <end position="52"/>
    </location>
</feature>
<comment type="caution">
    <text evidence="6">The sequence shown here is derived from an EMBL/GenBank/DDBJ whole genome shotgun (WGS) entry which is preliminary data.</text>
</comment>
<dbReference type="GO" id="GO:0007018">
    <property type="term" value="P:microtubule-based movement"/>
    <property type="evidence" value="ECO:0007669"/>
    <property type="project" value="InterPro"/>
</dbReference>
<dbReference type="AlphaFoldDB" id="A0AAD4HEG9"/>
<feature type="domain" description="Kinesin motor" evidence="5">
    <location>
        <begin position="1"/>
        <end position="141"/>
    </location>
</feature>
<dbReference type="InterPro" id="IPR001752">
    <property type="entry name" value="Kinesin_motor_dom"/>
</dbReference>
<dbReference type="Gene3D" id="3.40.850.10">
    <property type="entry name" value="Kinesin motor domain"/>
    <property type="match status" value="1"/>
</dbReference>
<dbReference type="SUPFAM" id="SSF52540">
    <property type="entry name" value="P-loop containing nucleoside triphosphate hydrolases"/>
    <property type="match status" value="1"/>
</dbReference>
<dbReference type="PANTHER" id="PTHR47968:SF75">
    <property type="entry name" value="CENTROMERE-ASSOCIATED PROTEIN E"/>
    <property type="match status" value="1"/>
</dbReference>
<reference evidence="6" key="1">
    <citation type="journal article" date="2020" name="New Phytol.">
        <title>Comparative genomics reveals dynamic genome evolution in host specialist ectomycorrhizal fungi.</title>
        <authorList>
            <person name="Lofgren L.A."/>
            <person name="Nguyen N.H."/>
            <person name="Vilgalys R."/>
            <person name="Ruytinx J."/>
            <person name="Liao H.L."/>
            <person name="Branco S."/>
            <person name="Kuo A."/>
            <person name="LaButti K."/>
            <person name="Lipzen A."/>
            <person name="Andreopoulos W."/>
            <person name="Pangilinan J."/>
            <person name="Riley R."/>
            <person name="Hundley H."/>
            <person name="Na H."/>
            <person name="Barry K."/>
            <person name="Grigoriev I.V."/>
            <person name="Stajich J.E."/>
            <person name="Kennedy P.G."/>
        </authorList>
    </citation>
    <scope>NUCLEOTIDE SEQUENCE</scope>
    <source>
        <strain evidence="6">FC203</strain>
    </source>
</reference>
<dbReference type="PROSITE" id="PS50067">
    <property type="entry name" value="KINESIN_MOTOR_2"/>
    <property type="match status" value="1"/>
</dbReference>
<evidence type="ECO:0000313" key="7">
    <source>
        <dbReference type="Proteomes" id="UP001195769"/>
    </source>
</evidence>
<dbReference type="GO" id="GO:0003777">
    <property type="term" value="F:microtubule motor activity"/>
    <property type="evidence" value="ECO:0007669"/>
    <property type="project" value="InterPro"/>
</dbReference>
<dbReference type="InterPro" id="IPR036961">
    <property type="entry name" value="Kinesin_motor_dom_sf"/>
</dbReference>
<accession>A0AAD4HEG9</accession>
<evidence type="ECO:0000256" key="2">
    <source>
        <dbReference type="ARBA" id="ARBA00023175"/>
    </source>
</evidence>
<evidence type="ECO:0000256" key="3">
    <source>
        <dbReference type="PROSITE-ProRule" id="PRU00283"/>
    </source>
</evidence>
<dbReference type="InterPro" id="IPR027417">
    <property type="entry name" value="P-loop_NTPase"/>
</dbReference>
<comment type="caution">
    <text evidence="3">Lacks conserved residue(s) required for the propagation of feature annotation.</text>
</comment>
<dbReference type="RefSeq" id="XP_041218777.1">
    <property type="nucleotide sequence ID" value="XM_041375991.1"/>
</dbReference>
<dbReference type="InterPro" id="IPR027640">
    <property type="entry name" value="Kinesin-like_fam"/>
</dbReference>
<comment type="similarity">
    <text evidence="3">Belongs to the TRAFAC class myosin-kinesin ATPase superfamily. Kinesin family.</text>
</comment>